<dbReference type="PROSITE" id="PS51257">
    <property type="entry name" value="PROKAR_LIPOPROTEIN"/>
    <property type="match status" value="1"/>
</dbReference>
<name>A0ABT3CRR2_9BACT</name>
<dbReference type="Gene3D" id="2.120.10.30">
    <property type="entry name" value="TolB, C-terminal domain"/>
    <property type="match status" value="1"/>
</dbReference>
<protein>
    <recommendedName>
        <fullName evidence="3">ATP-binding protein</fullName>
    </recommendedName>
</protein>
<comment type="caution">
    <text evidence="1">The sequence shown here is derived from an EMBL/GenBank/DDBJ whole genome shotgun (WGS) entry which is preliminary data.</text>
</comment>
<accession>A0ABT3CRR2</accession>
<evidence type="ECO:0008006" key="3">
    <source>
        <dbReference type="Google" id="ProtNLM"/>
    </source>
</evidence>
<gene>
    <name evidence="1" type="ORF">N7U62_06930</name>
</gene>
<dbReference type="SUPFAM" id="SSF63829">
    <property type="entry name" value="Calcium-dependent phosphotriesterase"/>
    <property type="match status" value="1"/>
</dbReference>
<evidence type="ECO:0000313" key="2">
    <source>
        <dbReference type="Proteomes" id="UP001300692"/>
    </source>
</evidence>
<evidence type="ECO:0000313" key="1">
    <source>
        <dbReference type="EMBL" id="MCV9386390.1"/>
    </source>
</evidence>
<proteinExistence type="predicted"/>
<dbReference type="InterPro" id="IPR011042">
    <property type="entry name" value="6-blade_b-propeller_TolB-like"/>
</dbReference>
<dbReference type="Proteomes" id="UP001300692">
    <property type="component" value="Unassembled WGS sequence"/>
</dbReference>
<keyword evidence="2" id="KW-1185">Reference proteome</keyword>
<organism evidence="1 2">
    <name type="scientific">Reichenbachiella ulvae</name>
    <dbReference type="NCBI Taxonomy" id="2980104"/>
    <lineage>
        <taxon>Bacteria</taxon>
        <taxon>Pseudomonadati</taxon>
        <taxon>Bacteroidota</taxon>
        <taxon>Cytophagia</taxon>
        <taxon>Cytophagales</taxon>
        <taxon>Reichenbachiellaceae</taxon>
        <taxon>Reichenbachiella</taxon>
    </lineage>
</organism>
<sequence length="298" mass="32338">MKNIIYLSIILLLGIACQQKPKADSETIENTEAEEVFESPTLSKLWESDTVLTTAEAVIYHPELDILFVSCINGTPPDSLDNDGFISQISPVNGEIINLKWVEGISAPKGMGILGNSLFVSNINEVVEIDITSAEIINRYPVEGAAFLNDITIAEDSTVLISDSGTNKIIAIKEGEASTYLENADLKGPNGLLFRDGSIYTASFGGGDFMEIDYLTKELTVLTDSIMSGDGVMPVGEDFLVSSWPGEVYYVTSDGSKTLLSDTKADNISAADIWYLEDKNMLLVPTFFANSVVAYQLK</sequence>
<dbReference type="EMBL" id="JAOYOD010000001">
    <property type="protein sequence ID" value="MCV9386390.1"/>
    <property type="molecule type" value="Genomic_DNA"/>
</dbReference>
<dbReference type="RefSeq" id="WP_264137179.1">
    <property type="nucleotide sequence ID" value="NZ_JAOYOD010000001.1"/>
</dbReference>
<reference evidence="1 2" key="1">
    <citation type="submission" date="2022-10" db="EMBL/GenBank/DDBJ databases">
        <title>Comparative genomics and taxonomic characterization of three novel marine species of genus Reichenbachiella exhibiting antioxidant and polysaccharide degradation activities.</title>
        <authorList>
            <person name="Muhammad N."/>
            <person name="Lee Y.-J."/>
            <person name="Ko J."/>
            <person name="Kim S.-G."/>
        </authorList>
    </citation>
    <scope>NUCLEOTIDE SEQUENCE [LARGE SCALE GENOMIC DNA]</scope>
    <source>
        <strain evidence="1 2">ABR2-5</strain>
    </source>
</reference>